<reference evidence="7" key="1">
    <citation type="submission" date="2020-06" db="EMBL/GenBank/DDBJ databases">
        <title>Draft genome sequences of strains closely related to Aspergillus parafelis and Aspergillus hiratsukae.</title>
        <authorList>
            <person name="Dos Santos R.A.C."/>
            <person name="Rivero-Menendez O."/>
            <person name="Steenwyk J.L."/>
            <person name="Mead M.E."/>
            <person name="Goldman G.H."/>
            <person name="Alastruey-Izquierdo A."/>
            <person name="Rokas A."/>
        </authorList>
    </citation>
    <scope>NUCLEOTIDE SEQUENCE</scope>
    <source>
        <strain evidence="7">CNM-CM5623</strain>
    </source>
</reference>
<proteinExistence type="inferred from homology"/>
<dbReference type="GO" id="GO:0008233">
    <property type="term" value="F:peptidase activity"/>
    <property type="evidence" value="ECO:0007669"/>
    <property type="project" value="UniProtKB-KW"/>
</dbReference>
<keyword evidence="4" id="KW-0378">Hydrolase</keyword>
<evidence type="ECO:0000313" key="8">
    <source>
        <dbReference type="Proteomes" id="UP000654922"/>
    </source>
</evidence>
<comment type="similarity">
    <text evidence="1">Belongs to the peptidase M20A family.</text>
</comment>
<organism evidence="7 8">
    <name type="scientific">Aspergillus felis</name>
    <dbReference type="NCBI Taxonomy" id="1287682"/>
    <lineage>
        <taxon>Eukaryota</taxon>
        <taxon>Fungi</taxon>
        <taxon>Dikarya</taxon>
        <taxon>Ascomycota</taxon>
        <taxon>Pezizomycotina</taxon>
        <taxon>Eurotiomycetes</taxon>
        <taxon>Eurotiomycetidae</taxon>
        <taxon>Eurotiales</taxon>
        <taxon>Aspergillaceae</taxon>
        <taxon>Aspergillus</taxon>
        <taxon>Aspergillus subgen. Fumigati</taxon>
    </lineage>
</organism>
<dbReference type="Gene3D" id="3.30.70.360">
    <property type="match status" value="1"/>
</dbReference>
<feature type="domain" description="Peptidase M20 dimerisation" evidence="6">
    <location>
        <begin position="217"/>
        <end position="373"/>
    </location>
</feature>
<evidence type="ECO:0000259" key="6">
    <source>
        <dbReference type="Pfam" id="PF07687"/>
    </source>
</evidence>
<protein>
    <recommendedName>
        <fullName evidence="6">Peptidase M20 dimerisation domain-containing protein</fullName>
    </recommendedName>
</protein>
<dbReference type="InterPro" id="IPR051458">
    <property type="entry name" value="Cyt/Met_Dipeptidase"/>
</dbReference>
<evidence type="ECO:0000256" key="2">
    <source>
        <dbReference type="ARBA" id="ARBA00022670"/>
    </source>
</evidence>
<dbReference type="AlphaFoldDB" id="A0A8H6PW55"/>
<accession>A0A8H6PW55</accession>
<comment type="caution">
    <text evidence="7">The sequence shown here is derived from an EMBL/GenBank/DDBJ whole genome shotgun (WGS) entry which is preliminary data.</text>
</comment>
<dbReference type="CDD" id="cd05676">
    <property type="entry name" value="M20_dipept_like_CNDP"/>
    <property type="match status" value="1"/>
</dbReference>
<keyword evidence="5" id="KW-0175">Coiled coil</keyword>
<dbReference type="Gene3D" id="3.40.630.10">
    <property type="entry name" value="Zn peptidases"/>
    <property type="match status" value="1"/>
</dbReference>
<name>A0A8H6PW55_9EURO</name>
<dbReference type="Proteomes" id="UP000654922">
    <property type="component" value="Unassembled WGS sequence"/>
</dbReference>
<dbReference type="GO" id="GO:0046872">
    <property type="term" value="F:metal ion binding"/>
    <property type="evidence" value="ECO:0007669"/>
    <property type="project" value="UniProtKB-KW"/>
</dbReference>
<dbReference type="Pfam" id="PF01546">
    <property type="entry name" value="Peptidase_M20"/>
    <property type="match status" value="1"/>
</dbReference>
<dbReference type="EMBL" id="JACBAE010001363">
    <property type="protein sequence ID" value="KAF7161349.1"/>
    <property type="molecule type" value="Genomic_DNA"/>
</dbReference>
<dbReference type="InterPro" id="IPR011650">
    <property type="entry name" value="Peptidase_M20_dimer"/>
</dbReference>
<dbReference type="GO" id="GO:0006508">
    <property type="term" value="P:proteolysis"/>
    <property type="evidence" value="ECO:0007669"/>
    <property type="project" value="UniProtKB-KW"/>
</dbReference>
<keyword evidence="2" id="KW-0645">Protease</keyword>
<evidence type="ECO:0000256" key="1">
    <source>
        <dbReference type="ARBA" id="ARBA00006247"/>
    </source>
</evidence>
<evidence type="ECO:0000256" key="4">
    <source>
        <dbReference type="ARBA" id="ARBA00022801"/>
    </source>
</evidence>
<sequence>MALTDLDKFFLEVDNLSERFIGRLQEAVAIPSVSAEKTEEKRAEVKRMAQFLQAQLEKLNASVTLHDLGSEDVVANTIPLPPVVTAQYPKNHDSHKKTILVYGHYDVQPAVGWSHGGDAFTLTPSEDKTKYYGRGSTDDKGPVCGWLNAIEAYQKAGVELPVNLILCFEGMEEQDSDGFSGFLASSGKELFKDVDAACIADNYWLTDKTPCLTYGLRGTEYFNITITGAGKQLHSGMYGGNVHEPMTDLVILLSKLVDSKGSILIPGIPDLVEKETASEEEIYNKIHYKMEDFYTDIQSKTAAIYDKPSDTLKHRMRFPSLTIHGIYGADASRDMTTSIPPTVMGKFSIRTVPNLSHDDVKRLDTEYVNDELRKLQSRTTCQVENVGSAPWWRTNSSDPNFAAAIKATVQVYKQKPDLTREGGSIGITVNLQDALAGKSILLLPMGTSTDGAHSGEEKINKENYIQGTKLFGAYFHHFATQSA</sequence>
<evidence type="ECO:0000313" key="7">
    <source>
        <dbReference type="EMBL" id="KAF7161349.1"/>
    </source>
</evidence>
<evidence type="ECO:0000256" key="3">
    <source>
        <dbReference type="ARBA" id="ARBA00022723"/>
    </source>
</evidence>
<dbReference type="PANTHER" id="PTHR43270:SF4">
    <property type="entry name" value="CARNOSINE DIPEPTIDASE 2, ISOFORM A"/>
    <property type="match status" value="1"/>
</dbReference>
<dbReference type="Pfam" id="PF07687">
    <property type="entry name" value="M20_dimer"/>
    <property type="match status" value="1"/>
</dbReference>
<dbReference type="PANTHER" id="PTHR43270">
    <property type="entry name" value="BETA-ALA-HIS DIPEPTIDASE"/>
    <property type="match status" value="1"/>
</dbReference>
<dbReference type="OrthoDB" id="7832001at2759"/>
<evidence type="ECO:0000256" key="5">
    <source>
        <dbReference type="SAM" id="Coils"/>
    </source>
</evidence>
<keyword evidence="3" id="KW-0479">Metal-binding</keyword>
<dbReference type="InterPro" id="IPR002933">
    <property type="entry name" value="Peptidase_M20"/>
</dbReference>
<feature type="coiled-coil region" evidence="5">
    <location>
        <begin position="35"/>
        <end position="62"/>
    </location>
</feature>
<gene>
    <name evidence="7" type="ORF">CNMCM5623_006963</name>
</gene>
<dbReference type="SUPFAM" id="SSF53187">
    <property type="entry name" value="Zn-dependent exopeptidases"/>
    <property type="match status" value="1"/>
</dbReference>